<feature type="domain" description="ParB-like N-terminal" evidence="2">
    <location>
        <begin position="81"/>
        <end position="159"/>
    </location>
</feature>
<evidence type="ECO:0000256" key="1">
    <source>
        <dbReference type="SAM" id="MobiDB-lite"/>
    </source>
</evidence>
<dbReference type="InterPro" id="IPR003115">
    <property type="entry name" value="ParB_N"/>
</dbReference>
<reference evidence="3 4" key="1">
    <citation type="submission" date="2017-03" db="EMBL/GenBank/DDBJ databases">
        <title>Genome Sequence of Roseovarius mucosus strain SMR3 Isolated from a culture of the Diatom Skeletonema marinoi.</title>
        <authorList>
            <person name="Topel M."/>
            <person name="Pinder M."/>
            <person name="Johansson O.N."/>
            <person name="Kourtchenko O."/>
            <person name="Godhe A."/>
            <person name="Clarke A.K."/>
        </authorList>
    </citation>
    <scope>NUCLEOTIDE SEQUENCE [LARGE SCALE GENOMIC DNA]</scope>
    <source>
        <strain evidence="3 4">SMR3</strain>
        <plasmid evidence="4">psmr3-1</plasmid>
    </source>
</reference>
<dbReference type="InterPro" id="IPR036086">
    <property type="entry name" value="ParB/Sulfiredoxin_sf"/>
</dbReference>
<proteinExistence type="predicted"/>
<keyword evidence="4" id="KW-1185">Reference proteome</keyword>
<feature type="compositionally biased region" description="Polar residues" evidence="1">
    <location>
        <begin position="26"/>
        <end position="36"/>
    </location>
</feature>
<dbReference type="GO" id="GO:0005694">
    <property type="term" value="C:chromosome"/>
    <property type="evidence" value="ECO:0007669"/>
    <property type="project" value="TreeGrafter"/>
</dbReference>
<feature type="region of interest" description="Disordered" evidence="1">
    <location>
        <begin position="1"/>
        <end position="44"/>
    </location>
</feature>
<dbReference type="OrthoDB" id="7812542at2"/>
<dbReference type="InterPro" id="IPR037972">
    <property type="entry name" value="RepB_N"/>
</dbReference>
<protein>
    <submittedName>
        <fullName evidence="3">Partition_RepB: plasmid partitioning protein RepB</fullName>
    </submittedName>
</protein>
<evidence type="ECO:0000313" key="4">
    <source>
        <dbReference type="Proteomes" id="UP000192273"/>
    </source>
</evidence>
<name>A0A1V0RUU2_9RHOB</name>
<organism evidence="3 4">
    <name type="scientific">Roseovarius mucosus</name>
    <dbReference type="NCBI Taxonomy" id="215743"/>
    <lineage>
        <taxon>Bacteria</taxon>
        <taxon>Pseudomonadati</taxon>
        <taxon>Pseudomonadota</taxon>
        <taxon>Alphaproteobacteria</taxon>
        <taxon>Rhodobacterales</taxon>
        <taxon>Roseobacteraceae</taxon>
        <taxon>Roseovarius</taxon>
    </lineage>
</organism>
<dbReference type="AlphaFoldDB" id="A0A1V0RUU2"/>
<geneLocation type="plasmid" evidence="4">
    <name>psmr3-1</name>
</geneLocation>
<dbReference type="EMBL" id="CP020475">
    <property type="protein sequence ID" value="ARE85567.1"/>
    <property type="molecule type" value="Genomic_DNA"/>
</dbReference>
<accession>A0A1V0RUU2</accession>
<keyword evidence="3" id="KW-0614">Plasmid</keyword>
<sequence>MKRSIPRSLVSKATNLDTNKERASGSEGSTESSDAVSTPFKGAGSAWKSGALAQSQAAVERSRAELCLDILNGRHELSLSPDQISDPMGTDRRQDWMSQEAFRSLVNSIASNGQDTPILVWPEDPDWQPDPLDPSNIAGVPFVMLTGRRRLAAASELGVPLRAILAPPDARNAENSKFEMLFLRFRENEERENLSPFERLVSIGEMYETLASGEEKLTAVAFAKKIGVHESLVSRARSVFAAQDQILNTFKNVYDMSFRDLQGALASLERTNKAKPKPKTKTKPQKLTVKRKVGNRNLSVTSVDGNLSIKVAGVPIDQERLEKLGDLVANYLNVEDTEKDTD</sequence>
<dbReference type="CDD" id="cd16405">
    <property type="entry name" value="RepB_like_N"/>
    <property type="match status" value="1"/>
</dbReference>
<dbReference type="Gene3D" id="1.10.10.2830">
    <property type="match status" value="1"/>
</dbReference>
<dbReference type="KEGG" id="rmm:ROSMUCSMR3_04124"/>
<gene>
    <name evidence="3" type="ORF">ROSMUCSMR3_04124</name>
</gene>
<dbReference type="Proteomes" id="UP000192273">
    <property type="component" value="Plasmid pSMR3-1"/>
</dbReference>
<dbReference type="PANTHER" id="PTHR33375">
    <property type="entry name" value="CHROMOSOME-PARTITIONING PROTEIN PARB-RELATED"/>
    <property type="match status" value="1"/>
</dbReference>
<dbReference type="SUPFAM" id="SSF109709">
    <property type="entry name" value="KorB DNA-binding domain-like"/>
    <property type="match status" value="1"/>
</dbReference>
<dbReference type="SUPFAM" id="SSF110849">
    <property type="entry name" value="ParB/Sulfiredoxin"/>
    <property type="match status" value="1"/>
</dbReference>
<dbReference type="RefSeq" id="WP_008282915.1">
    <property type="nucleotide sequence ID" value="NZ_CP020475.1"/>
</dbReference>
<evidence type="ECO:0000259" key="2">
    <source>
        <dbReference type="Pfam" id="PF02195"/>
    </source>
</evidence>
<dbReference type="Gene3D" id="3.90.1530.30">
    <property type="match status" value="1"/>
</dbReference>
<dbReference type="Pfam" id="PF02195">
    <property type="entry name" value="ParB_N"/>
    <property type="match status" value="1"/>
</dbReference>
<dbReference type="GO" id="GO:0007059">
    <property type="term" value="P:chromosome segregation"/>
    <property type="evidence" value="ECO:0007669"/>
    <property type="project" value="TreeGrafter"/>
</dbReference>
<dbReference type="InterPro" id="IPR050336">
    <property type="entry name" value="Chromosome_partition/occlusion"/>
</dbReference>
<dbReference type="PANTHER" id="PTHR33375:SF1">
    <property type="entry name" value="CHROMOSOME-PARTITIONING PROTEIN PARB-RELATED"/>
    <property type="match status" value="1"/>
</dbReference>
<evidence type="ECO:0000313" key="3">
    <source>
        <dbReference type="EMBL" id="ARE85567.1"/>
    </source>
</evidence>